<name>A0A7W6G5G9_9SPHN</name>
<evidence type="ECO:0000313" key="11">
    <source>
        <dbReference type="EMBL" id="MBB3954070.1"/>
    </source>
</evidence>
<organism evidence="11 12">
    <name type="scientific">Novosphingobium sediminicola</name>
    <dbReference type="NCBI Taxonomy" id="563162"/>
    <lineage>
        <taxon>Bacteria</taxon>
        <taxon>Pseudomonadati</taxon>
        <taxon>Pseudomonadota</taxon>
        <taxon>Alphaproteobacteria</taxon>
        <taxon>Sphingomonadales</taxon>
        <taxon>Sphingomonadaceae</taxon>
        <taxon>Novosphingobium</taxon>
    </lineage>
</organism>
<evidence type="ECO:0000256" key="7">
    <source>
        <dbReference type="ARBA" id="ARBA00023139"/>
    </source>
</evidence>
<evidence type="ECO:0000256" key="8">
    <source>
        <dbReference type="ARBA" id="ARBA00023288"/>
    </source>
</evidence>
<keyword evidence="5 9" id="KW-0732">Signal</keyword>
<comment type="subcellular location">
    <subcellularLocation>
        <location evidence="9">Cell membrane</location>
        <topology evidence="9">Lipid-anchor</topology>
    </subcellularLocation>
    <subcellularLocation>
        <location evidence="1">Membrane</location>
    </subcellularLocation>
</comment>
<feature type="region of interest" description="Disordered" evidence="10">
    <location>
        <begin position="33"/>
        <end position="52"/>
    </location>
</feature>
<dbReference type="AlphaFoldDB" id="A0A7W6G5G9"/>
<keyword evidence="6 9" id="KW-0472">Membrane</keyword>
<keyword evidence="12" id="KW-1185">Reference proteome</keyword>
<proteinExistence type="inferred from homology"/>
<keyword evidence="3 9" id="KW-1134">Transmembrane beta strand</keyword>
<evidence type="ECO:0000256" key="6">
    <source>
        <dbReference type="ARBA" id="ARBA00023136"/>
    </source>
</evidence>
<evidence type="ECO:0000256" key="4">
    <source>
        <dbReference type="ARBA" id="ARBA00022692"/>
    </source>
</evidence>
<comment type="caution">
    <text evidence="11">The sequence shown here is derived from an EMBL/GenBank/DDBJ whole genome shotgun (WGS) entry which is preliminary data.</text>
</comment>
<dbReference type="SUPFAM" id="SSF56954">
    <property type="entry name" value="Outer membrane efflux proteins (OEP)"/>
    <property type="match status" value="1"/>
</dbReference>
<keyword evidence="4 9" id="KW-0812">Transmembrane</keyword>
<dbReference type="PANTHER" id="PTHR30203:SF20">
    <property type="entry name" value="MULTIDRUG RESISTANCE OUTER MEMBRANE PROTEIN MDTP-RELATED"/>
    <property type="match status" value="1"/>
</dbReference>
<dbReference type="InterPro" id="IPR003423">
    <property type="entry name" value="OMP_efflux"/>
</dbReference>
<evidence type="ECO:0000313" key="12">
    <source>
        <dbReference type="Proteomes" id="UP000548867"/>
    </source>
</evidence>
<dbReference type="NCBIfam" id="TIGR01845">
    <property type="entry name" value="outer_NodT"/>
    <property type="match status" value="1"/>
</dbReference>
<gene>
    <name evidence="11" type="ORF">GGR38_000997</name>
</gene>
<feature type="signal peptide" evidence="9">
    <location>
        <begin position="1"/>
        <end position="29"/>
    </location>
</feature>
<dbReference type="GO" id="GO:0015562">
    <property type="term" value="F:efflux transmembrane transporter activity"/>
    <property type="evidence" value="ECO:0007669"/>
    <property type="project" value="InterPro"/>
</dbReference>
<keyword evidence="8 9" id="KW-0449">Lipoprotein</keyword>
<dbReference type="GO" id="GO:0005886">
    <property type="term" value="C:plasma membrane"/>
    <property type="evidence" value="ECO:0007669"/>
    <property type="project" value="UniProtKB-SubCell"/>
</dbReference>
<evidence type="ECO:0000256" key="10">
    <source>
        <dbReference type="SAM" id="MobiDB-lite"/>
    </source>
</evidence>
<evidence type="ECO:0000256" key="5">
    <source>
        <dbReference type="ARBA" id="ARBA00022729"/>
    </source>
</evidence>
<evidence type="ECO:0000256" key="3">
    <source>
        <dbReference type="ARBA" id="ARBA00022452"/>
    </source>
</evidence>
<evidence type="ECO:0000256" key="2">
    <source>
        <dbReference type="ARBA" id="ARBA00007613"/>
    </source>
</evidence>
<dbReference type="Gene3D" id="1.20.1600.10">
    <property type="entry name" value="Outer membrane efflux proteins (OEP)"/>
    <property type="match status" value="1"/>
</dbReference>
<comment type="similarity">
    <text evidence="2 9">Belongs to the outer membrane factor (OMF) (TC 1.B.17) family.</text>
</comment>
<dbReference type="EMBL" id="JACIDX010000003">
    <property type="protein sequence ID" value="MBB3954070.1"/>
    <property type="molecule type" value="Genomic_DNA"/>
</dbReference>
<feature type="chain" id="PRO_5031589567" evidence="9">
    <location>
        <begin position="30"/>
        <end position="477"/>
    </location>
</feature>
<dbReference type="Gene3D" id="2.20.200.10">
    <property type="entry name" value="Outer membrane efflux proteins (OEP)"/>
    <property type="match status" value="1"/>
</dbReference>
<protein>
    <submittedName>
        <fullName evidence="11">NodT family efflux transporter outer membrane factor (OMF) lipoprotein</fullName>
    </submittedName>
</protein>
<evidence type="ECO:0000256" key="9">
    <source>
        <dbReference type="RuleBase" id="RU362097"/>
    </source>
</evidence>
<accession>A0A7W6G5G9</accession>
<sequence length="477" mass="49618">MSRFLPPAWHPTAALTLLAGSLLATPALGANPLPSPAPKAPQTFAASQSLSDTQGQWPVDGWWRAYGDEQLSALIAEGMEGATDLRVAQARYAAAAATVGDARGALMPRLSGNADGGLAKQSYNYLFPAAFAPKGWRETGQASLNLNWEIDFWGKNRAALRAAKADRSAAEAEAAAARLAVSTGIATAYADLAATYAEQDAAQEAAKIRAQTLSLIEQRRDQGLENEGAVARARANLASAQGDLAAIDEQIALGRHRLAALIGAGPDRGLSIARPAVSHLASPGLPENIPAQLLGRRPDMVAARARAEAAGERIKVARAAFYPNINLSALIGLQSLGLSNLVKSGSEYGSVGPAVTLPIFDGGRLVARKRGAQADYAVAVAQYDGTLVHALQEIADAATSRQELTRRLSSAQAAQAAAQSAWDVANNRYRGGLATVLDVLVAEDSLIAARRATAALKTRAFALDVALVRALGGGFQA</sequence>
<dbReference type="InterPro" id="IPR010131">
    <property type="entry name" value="MdtP/NodT-like"/>
</dbReference>
<dbReference type="RefSeq" id="WP_183623293.1">
    <property type="nucleotide sequence ID" value="NZ_JACIDX010000003.1"/>
</dbReference>
<reference evidence="11 12" key="1">
    <citation type="submission" date="2020-08" db="EMBL/GenBank/DDBJ databases">
        <title>Genomic Encyclopedia of Type Strains, Phase IV (KMG-IV): sequencing the most valuable type-strain genomes for metagenomic binning, comparative biology and taxonomic classification.</title>
        <authorList>
            <person name="Goeker M."/>
        </authorList>
    </citation>
    <scope>NUCLEOTIDE SEQUENCE [LARGE SCALE GENOMIC DNA]</scope>
    <source>
        <strain evidence="11 12">DSM 27057</strain>
    </source>
</reference>
<dbReference type="Proteomes" id="UP000548867">
    <property type="component" value="Unassembled WGS sequence"/>
</dbReference>
<dbReference type="PANTHER" id="PTHR30203">
    <property type="entry name" value="OUTER MEMBRANE CATION EFFLUX PROTEIN"/>
    <property type="match status" value="1"/>
</dbReference>
<evidence type="ECO:0000256" key="1">
    <source>
        <dbReference type="ARBA" id="ARBA00004370"/>
    </source>
</evidence>
<dbReference type="Pfam" id="PF02321">
    <property type="entry name" value="OEP"/>
    <property type="match status" value="2"/>
</dbReference>
<keyword evidence="7 9" id="KW-0564">Palmitate</keyword>